<dbReference type="AlphaFoldDB" id="A0A034WGP5"/>
<feature type="non-terminal residue" evidence="6">
    <location>
        <position position="1"/>
    </location>
</feature>
<sequence>LIVQFQTNGGAVKYVLGQFERDVERSQKADMAPAFSKLSDPLRQLIWIFLILLSLMLLVHDCEAEKPSEFLCGDALDIMLFSVCKNGFNKKNLDGPIRYLRSRRHADADQFLLPRKFMAQFQRGASVSLRKGNRQPSLKQLLKEEARWRRKHRITGKRLRRNLTHSTGIADECCSIGCSYSDIARYCSALV</sequence>
<organism evidence="6">
    <name type="scientific">Bactrocera dorsalis</name>
    <name type="common">Oriental fruit fly</name>
    <name type="synonym">Dacus dorsalis</name>
    <dbReference type="NCBI Taxonomy" id="27457"/>
    <lineage>
        <taxon>Eukaryota</taxon>
        <taxon>Metazoa</taxon>
        <taxon>Ecdysozoa</taxon>
        <taxon>Arthropoda</taxon>
        <taxon>Hexapoda</taxon>
        <taxon>Insecta</taxon>
        <taxon>Pterygota</taxon>
        <taxon>Neoptera</taxon>
        <taxon>Endopterygota</taxon>
        <taxon>Diptera</taxon>
        <taxon>Brachycera</taxon>
        <taxon>Muscomorpha</taxon>
        <taxon>Tephritoidea</taxon>
        <taxon>Tephritidae</taxon>
        <taxon>Bactrocera</taxon>
        <taxon>Bactrocera</taxon>
    </lineage>
</organism>
<reference evidence="6" key="1">
    <citation type="journal article" date="2014" name="BMC Genomics">
        <title>Characterizing the developmental transcriptome of the oriental fruit fly, Bactrocera dorsalis (Diptera: Tephritidae) through comparative genomic analysis with Drosophila melanogaster utilizing modENCODE datasets.</title>
        <authorList>
            <person name="Geib S.M."/>
            <person name="Calla B."/>
            <person name="Hall B."/>
            <person name="Hou S."/>
            <person name="Manoukis N.C."/>
        </authorList>
    </citation>
    <scope>NUCLEOTIDE SEQUENCE</scope>
    <source>
        <strain evidence="6">Punador</strain>
    </source>
</reference>
<evidence type="ECO:0000259" key="5">
    <source>
        <dbReference type="SMART" id="SM00078"/>
    </source>
</evidence>
<comment type="similarity">
    <text evidence="1 4">Belongs to the insulin family.</text>
</comment>
<evidence type="ECO:0000256" key="3">
    <source>
        <dbReference type="ARBA" id="ARBA00022729"/>
    </source>
</evidence>
<accession>A0A034WGP5</accession>
<dbReference type="SUPFAM" id="SSF56994">
    <property type="entry name" value="Insulin-like"/>
    <property type="match status" value="1"/>
</dbReference>
<keyword evidence="2" id="KW-0165">Cleavage on pair of basic residues</keyword>
<dbReference type="InterPro" id="IPR022353">
    <property type="entry name" value="Insulin_CS"/>
</dbReference>
<keyword evidence="4" id="KW-0964">Secreted</keyword>
<protein>
    <recommendedName>
        <fullName evidence="5">Insulin-like domain-containing protein</fullName>
    </recommendedName>
</protein>
<dbReference type="PROSITE" id="PS00262">
    <property type="entry name" value="INSULIN"/>
    <property type="match status" value="1"/>
</dbReference>
<dbReference type="Pfam" id="PF00049">
    <property type="entry name" value="Insulin"/>
    <property type="match status" value="1"/>
</dbReference>
<dbReference type="EMBL" id="GAKP01005083">
    <property type="protein sequence ID" value="JAC53869.1"/>
    <property type="molecule type" value="Transcribed_RNA"/>
</dbReference>
<dbReference type="InterPro" id="IPR036438">
    <property type="entry name" value="Insulin-like_sf"/>
</dbReference>
<evidence type="ECO:0000256" key="1">
    <source>
        <dbReference type="ARBA" id="ARBA00009034"/>
    </source>
</evidence>
<dbReference type="SMART" id="SM00078">
    <property type="entry name" value="IlGF"/>
    <property type="match status" value="1"/>
</dbReference>
<evidence type="ECO:0000256" key="4">
    <source>
        <dbReference type="RuleBase" id="RU000406"/>
    </source>
</evidence>
<evidence type="ECO:0000313" key="6">
    <source>
        <dbReference type="EMBL" id="JAC53869.1"/>
    </source>
</evidence>
<proteinExistence type="inferred from homology"/>
<name>A0A034WGP5_BACDO</name>
<dbReference type="GO" id="GO:0005576">
    <property type="term" value="C:extracellular region"/>
    <property type="evidence" value="ECO:0007669"/>
    <property type="project" value="UniProtKB-SubCell"/>
</dbReference>
<keyword evidence="3" id="KW-0732">Signal</keyword>
<dbReference type="OrthoDB" id="10019596at2759"/>
<evidence type="ECO:0000256" key="2">
    <source>
        <dbReference type="ARBA" id="ARBA00022685"/>
    </source>
</evidence>
<feature type="domain" description="Insulin-like" evidence="5">
    <location>
        <begin position="69"/>
        <end position="187"/>
    </location>
</feature>
<dbReference type="GO" id="GO:0005179">
    <property type="term" value="F:hormone activity"/>
    <property type="evidence" value="ECO:0007669"/>
    <property type="project" value="InterPro"/>
</dbReference>
<comment type="subcellular location">
    <subcellularLocation>
        <location evidence="4">Secreted</location>
    </subcellularLocation>
</comment>
<dbReference type="InterPro" id="IPR016179">
    <property type="entry name" value="Insulin-like"/>
</dbReference>
<dbReference type="Gene3D" id="1.10.100.10">
    <property type="entry name" value="Insulin-like"/>
    <property type="match status" value="1"/>
</dbReference>